<evidence type="ECO:0000313" key="4">
    <source>
        <dbReference type="Proteomes" id="UP001596415"/>
    </source>
</evidence>
<proteinExistence type="predicted"/>
<evidence type="ECO:0000259" key="2">
    <source>
        <dbReference type="Pfam" id="PF20584"/>
    </source>
</evidence>
<dbReference type="Proteomes" id="UP001596415">
    <property type="component" value="Unassembled WGS sequence"/>
</dbReference>
<dbReference type="RefSeq" id="WP_380217147.1">
    <property type="nucleotide sequence ID" value="NZ_JBHTBN010000002.1"/>
</dbReference>
<name>A0ABW2MQZ3_9FLAO</name>
<organism evidence="3 4">
    <name type="scientific">Jejudonia soesokkakensis</name>
    <dbReference type="NCBI Taxonomy" id="1323432"/>
    <lineage>
        <taxon>Bacteria</taxon>
        <taxon>Pseudomonadati</taxon>
        <taxon>Bacteroidota</taxon>
        <taxon>Flavobacteriia</taxon>
        <taxon>Flavobacteriales</taxon>
        <taxon>Flavobacteriaceae</taxon>
        <taxon>Jejudonia</taxon>
    </lineage>
</organism>
<feature type="domain" description="DUF6787" evidence="2">
    <location>
        <begin position="18"/>
        <end position="95"/>
    </location>
</feature>
<keyword evidence="1" id="KW-0472">Membrane</keyword>
<feature type="transmembrane region" description="Helical" evidence="1">
    <location>
        <begin position="58"/>
        <end position="81"/>
    </location>
</feature>
<dbReference type="Pfam" id="PF20584">
    <property type="entry name" value="DUF6787"/>
    <property type="match status" value="1"/>
</dbReference>
<keyword evidence="1" id="KW-1133">Transmembrane helix</keyword>
<evidence type="ECO:0000256" key="1">
    <source>
        <dbReference type="SAM" id="Phobius"/>
    </source>
</evidence>
<accession>A0ABW2MQZ3</accession>
<keyword evidence="4" id="KW-1185">Reference proteome</keyword>
<sequence>MEKLKKRWNITNNWQLIVILVVFAITGSTSAKFAAPATDAIGMTREMGWYLYWPTRILIIFPLYQVLLVFFGWLFGEYHFFWNFEKKMLRHLGLSFIVKE</sequence>
<comment type="caution">
    <text evidence="3">The sequence shown here is derived from an EMBL/GenBank/DDBJ whole genome shotgun (WGS) entry which is preliminary data.</text>
</comment>
<dbReference type="InterPro" id="IPR046714">
    <property type="entry name" value="DUF6787"/>
</dbReference>
<evidence type="ECO:0000313" key="3">
    <source>
        <dbReference type="EMBL" id="MFC7357301.1"/>
    </source>
</evidence>
<gene>
    <name evidence="3" type="ORF">ACFQO1_06355</name>
</gene>
<protein>
    <submittedName>
        <fullName evidence="3">DUF6787 family protein</fullName>
    </submittedName>
</protein>
<keyword evidence="1" id="KW-0812">Transmembrane</keyword>
<reference evidence="4" key="1">
    <citation type="journal article" date="2019" name="Int. J. Syst. Evol. Microbiol.">
        <title>The Global Catalogue of Microorganisms (GCM) 10K type strain sequencing project: providing services to taxonomists for standard genome sequencing and annotation.</title>
        <authorList>
            <consortium name="The Broad Institute Genomics Platform"/>
            <consortium name="The Broad Institute Genome Sequencing Center for Infectious Disease"/>
            <person name="Wu L."/>
            <person name="Ma J."/>
        </authorList>
    </citation>
    <scope>NUCLEOTIDE SEQUENCE [LARGE SCALE GENOMIC DNA]</scope>
    <source>
        <strain evidence="4">CGMCC 1.16306</strain>
    </source>
</reference>
<dbReference type="EMBL" id="JBHTBN010000002">
    <property type="protein sequence ID" value="MFC7357301.1"/>
    <property type="molecule type" value="Genomic_DNA"/>
</dbReference>